<dbReference type="GO" id="GO:0005737">
    <property type="term" value="C:cytoplasm"/>
    <property type="evidence" value="ECO:0007669"/>
    <property type="project" value="TreeGrafter"/>
</dbReference>
<dbReference type="InterPro" id="IPR027268">
    <property type="entry name" value="Peptidase_M4/M1_CTD_sf"/>
</dbReference>
<dbReference type="GO" id="GO:0005615">
    <property type="term" value="C:extracellular space"/>
    <property type="evidence" value="ECO:0007669"/>
    <property type="project" value="TreeGrafter"/>
</dbReference>
<keyword evidence="3" id="KW-0378">Hydrolase</keyword>
<evidence type="ECO:0000313" key="3">
    <source>
        <dbReference type="EMBL" id="AFC23946.1"/>
    </source>
</evidence>
<protein>
    <submittedName>
        <fullName evidence="3">Peptidase M1 membrane alanine aminopeptidase</fullName>
    </submittedName>
</protein>
<keyword evidence="3" id="KW-0645">Protease</keyword>
<dbReference type="AlphaFoldDB" id="H6L4M2"/>
<accession>H6L4M2</accession>
<evidence type="ECO:0000259" key="2">
    <source>
        <dbReference type="Pfam" id="PF01433"/>
    </source>
</evidence>
<dbReference type="HOGENOM" id="CLU_420209_0_0_10"/>
<dbReference type="RefSeq" id="WP_015691591.1">
    <property type="nucleotide sequence ID" value="NC_016940.1"/>
</dbReference>
<keyword evidence="4" id="KW-1185">Reference proteome</keyword>
<dbReference type="EMBL" id="CP002831">
    <property type="protein sequence ID" value="AFC23946.1"/>
    <property type="molecule type" value="Genomic_DNA"/>
</dbReference>
<proteinExistence type="predicted"/>
<feature type="signal peptide" evidence="1">
    <location>
        <begin position="1"/>
        <end position="21"/>
    </location>
</feature>
<dbReference type="Proteomes" id="UP000007519">
    <property type="component" value="Chromosome"/>
</dbReference>
<dbReference type="PANTHER" id="PTHR11533">
    <property type="entry name" value="PROTEASE M1 ZINC METALLOPROTEASE"/>
    <property type="match status" value="1"/>
</dbReference>
<feature type="chain" id="PRO_5003604840" evidence="1">
    <location>
        <begin position="22"/>
        <end position="668"/>
    </location>
</feature>
<dbReference type="eggNOG" id="COG0308">
    <property type="taxonomic scope" value="Bacteria"/>
</dbReference>
<keyword evidence="1" id="KW-0732">Signal</keyword>
<dbReference type="Pfam" id="PF01433">
    <property type="entry name" value="Peptidase_M1"/>
    <property type="match status" value="1"/>
</dbReference>
<dbReference type="GO" id="GO:0016020">
    <property type="term" value="C:membrane"/>
    <property type="evidence" value="ECO:0007669"/>
    <property type="project" value="TreeGrafter"/>
</dbReference>
<dbReference type="Gene3D" id="1.10.390.10">
    <property type="entry name" value="Neutral Protease Domain 2"/>
    <property type="match status" value="1"/>
</dbReference>
<dbReference type="PANTHER" id="PTHR11533:SF174">
    <property type="entry name" value="PUROMYCIN-SENSITIVE AMINOPEPTIDASE-RELATED"/>
    <property type="match status" value="1"/>
</dbReference>
<evidence type="ECO:0000313" key="4">
    <source>
        <dbReference type="Proteomes" id="UP000007519"/>
    </source>
</evidence>
<gene>
    <name evidence="3" type="ordered locus">SGRA_1211</name>
</gene>
<dbReference type="InterPro" id="IPR042097">
    <property type="entry name" value="Aminopeptidase_N-like_N_sf"/>
</dbReference>
<keyword evidence="3" id="KW-0031">Aminopeptidase</keyword>
<dbReference type="Gene3D" id="2.60.40.1730">
    <property type="entry name" value="tricorn interacting facor f3 domain"/>
    <property type="match status" value="1"/>
</dbReference>
<evidence type="ECO:0000256" key="1">
    <source>
        <dbReference type="SAM" id="SignalP"/>
    </source>
</evidence>
<dbReference type="InterPro" id="IPR014782">
    <property type="entry name" value="Peptidase_M1_dom"/>
</dbReference>
<organism evidence="3 4">
    <name type="scientific">Saprospira grandis (strain Lewin)</name>
    <dbReference type="NCBI Taxonomy" id="984262"/>
    <lineage>
        <taxon>Bacteria</taxon>
        <taxon>Pseudomonadati</taxon>
        <taxon>Bacteroidota</taxon>
        <taxon>Saprospiria</taxon>
        <taxon>Saprospirales</taxon>
        <taxon>Saprospiraceae</taxon>
        <taxon>Saprospira</taxon>
    </lineage>
</organism>
<dbReference type="STRING" id="984262.SGRA_1211"/>
<name>H6L4M2_SAPGL</name>
<reference evidence="3 4" key="1">
    <citation type="journal article" date="2012" name="Stand. Genomic Sci.">
        <title>Complete genome sequencing and analysis of Saprospira grandis str. Lewin, a predatory marine bacterium.</title>
        <authorList>
            <person name="Saw J.H."/>
            <person name="Yuryev A."/>
            <person name="Kanbe M."/>
            <person name="Hou S."/>
            <person name="Young A.G."/>
            <person name="Aizawa S."/>
            <person name="Alam M."/>
        </authorList>
    </citation>
    <scope>NUCLEOTIDE SEQUENCE [LARGE SCALE GENOMIC DNA]</scope>
    <source>
        <strain evidence="3 4">Lewin</strain>
    </source>
</reference>
<dbReference type="GO" id="GO:0070006">
    <property type="term" value="F:metalloaminopeptidase activity"/>
    <property type="evidence" value="ECO:0007669"/>
    <property type="project" value="TreeGrafter"/>
</dbReference>
<dbReference type="SUPFAM" id="SSF55486">
    <property type="entry name" value="Metalloproteases ('zincins'), catalytic domain"/>
    <property type="match status" value="1"/>
</dbReference>
<dbReference type="InterPro" id="IPR050344">
    <property type="entry name" value="Peptidase_M1_aminopeptidases"/>
</dbReference>
<dbReference type="GO" id="GO:0008270">
    <property type="term" value="F:zinc ion binding"/>
    <property type="evidence" value="ECO:0007669"/>
    <property type="project" value="InterPro"/>
</dbReference>
<dbReference type="OrthoDB" id="100605at2"/>
<feature type="domain" description="Peptidase M1 membrane alanine aminopeptidase" evidence="2">
    <location>
        <begin position="329"/>
        <end position="468"/>
    </location>
</feature>
<dbReference type="KEGG" id="sgn:SGRA_1211"/>
<dbReference type="GO" id="GO:0043171">
    <property type="term" value="P:peptide catabolic process"/>
    <property type="evidence" value="ECO:0007669"/>
    <property type="project" value="TreeGrafter"/>
</dbReference>
<dbReference type="GO" id="GO:0042277">
    <property type="term" value="F:peptide binding"/>
    <property type="evidence" value="ECO:0007669"/>
    <property type="project" value="TreeGrafter"/>
</dbReference>
<sequence>MPNLLKLALLALLFLPLHLSAQDSDGLYNVNMKFYHLDLDIDIDKPQIKGSVYIEFVAVKDQIDELYLDLGEGMKISKIDGASAFEREGEEILVKLSGRPLRKEERGKITVHYEGVPQNEQLDVDGETVTKGLLVKNRGKDKFQSRLVALAAYPQAGYRWFPCRRGIGDKVDSVYVDVTIPVRFSTAMVQEKERKIPYTAVSNGVLEGTEILEDGKKRKFKWRHRHRIAPHHLTVAVSNFAKMEVEYKAKGYSFPINFYIFPEHLEEANATINRSKEIMACLSRTFGPYPYRDEGFSVIELGLPLGLDGMPTQTAVLVEDLKSFHMYQVVHQAANMWFGNHISPEAWQDAWITEALATYAEATWQEYKRGLNVYQIILDQKEYYEGGKLYLDNINEYSQERLSKKGMYVIHMLRGMMGDEYFYETLKGITELKRGKSTYLSTQRFREICEYYASENEPKDFKYFFDQWVFGEYYPTYKVEYEKNRSGVNLRVLQEKVEGQKQFFEMPARIRFTLEDGSTIEKVVQLKALADQTIEIELDKDFNQLEFDPFNWIFKDLQYSREILSGRSPIENMSIKTSQGRRKIALSFDSPKKQNIEIQLIQKANGVDILEDKILQSQEIKKVKGKKELSFKLPVPPKSRGVFELKIIGKSDIFSKTIRVTQLEKRFK</sequence>
<dbReference type="SUPFAM" id="SSF63737">
    <property type="entry name" value="Leukotriene A4 hydrolase N-terminal domain"/>
    <property type="match status" value="1"/>
</dbReference>